<evidence type="ECO:0000313" key="3">
    <source>
        <dbReference type="Proteomes" id="UP000789845"/>
    </source>
</evidence>
<evidence type="ECO:0000313" key="2">
    <source>
        <dbReference type="EMBL" id="CAG9606982.1"/>
    </source>
</evidence>
<reference evidence="2" key="1">
    <citation type="submission" date="2021-10" db="EMBL/GenBank/DDBJ databases">
        <authorList>
            <person name="Criscuolo A."/>
        </authorList>
    </citation>
    <scope>NUCLEOTIDE SEQUENCE</scope>
    <source>
        <strain evidence="2">CIP111885</strain>
    </source>
</reference>
<dbReference type="AlphaFoldDB" id="A0A9C7G7K0"/>
<dbReference type="PANTHER" id="PTHR30388:SF6">
    <property type="entry name" value="XANTHINE DEHYDROGENASE SUBUNIT A-RELATED"/>
    <property type="match status" value="1"/>
</dbReference>
<dbReference type="RefSeq" id="WP_230495254.1">
    <property type="nucleotide sequence ID" value="NZ_CAKJTG010000003.1"/>
</dbReference>
<accession>A0A9C7G7K0</accession>
<sequence length="270" mass="30568">MLCPNLLQNMKTALAKQKATALVTITSHFDPMFIGKKFLVWEDGHFNNEPELEIIYASFKDLYLSLIQKQKTKCIRSMINEQEVECFVEIYLPRPQLIIAGGGHVCEPVVQMASLLGYYITVVDDRSEFARKERFPLADEVICAGYLDYFQKCPLTNHTWILLLTRGHQFDVMSLQELLKRMETPAYIGMIGSRRRIAGVFEQLKQEFPATAFDSIYTPVGLDIGAESPAEIAVSIFAEMLMVKNNKSGDSLSQETRHLAKLGFRGGKSE</sequence>
<protein>
    <recommendedName>
        <fullName evidence="1">XdhC Rossmann domain-containing protein</fullName>
    </recommendedName>
</protein>
<dbReference type="InterPro" id="IPR052698">
    <property type="entry name" value="MoCofactor_Util/Proc"/>
</dbReference>
<feature type="domain" description="XdhC Rossmann" evidence="1">
    <location>
        <begin position="97"/>
        <end position="240"/>
    </location>
</feature>
<dbReference type="EMBL" id="CAKJTG010000003">
    <property type="protein sequence ID" value="CAG9606982.1"/>
    <property type="molecule type" value="Genomic_DNA"/>
</dbReference>
<dbReference type="InterPro" id="IPR027051">
    <property type="entry name" value="XdhC_Rossmann_dom"/>
</dbReference>
<dbReference type="Pfam" id="PF13478">
    <property type="entry name" value="XdhC_C"/>
    <property type="match status" value="1"/>
</dbReference>
<gene>
    <name evidence="2" type="ORF">NEOCIP111885_00670</name>
</gene>
<organism evidence="2 3">
    <name type="scientific">Pseudoneobacillus rhizosphaerae</name>
    <dbReference type="NCBI Taxonomy" id="2880968"/>
    <lineage>
        <taxon>Bacteria</taxon>
        <taxon>Bacillati</taxon>
        <taxon>Bacillota</taxon>
        <taxon>Bacilli</taxon>
        <taxon>Bacillales</taxon>
        <taxon>Bacillaceae</taxon>
        <taxon>Pseudoneobacillus</taxon>
    </lineage>
</organism>
<dbReference type="Proteomes" id="UP000789845">
    <property type="component" value="Unassembled WGS sequence"/>
</dbReference>
<dbReference type="PANTHER" id="PTHR30388">
    <property type="entry name" value="ALDEHYDE OXIDOREDUCTASE MOLYBDENUM COFACTOR ASSEMBLY PROTEIN"/>
    <property type="match status" value="1"/>
</dbReference>
<evidence type="ECO:0000259" key="1">
    <source>
        <dbReference type="Pfam" id="PF13478"/>
    </source>
</evidence>
<keyword evidence="3" id="KW-1185">Reference proteome</keyword>
<dbReference type="Gene3D" id="3.40.50.720">
    <property type="entry name" value="NAD(P)-binding Rossmann-like Domain"/>
    <property type="match status" value="1"/>
</dbReference>
<proteinExistence type="predicted"/>
<name>A0A9C7G7K0_9BACI</name>
<comment type="caution">
    <text evidence="2">The sequence shown here is derived from an EMBL/GenBank/DDBJ whole genome shotgun (WGS) entry which is preliminary data.</text>
</comment>